<evidence type="ECO:0000256" key="3">
    <source>
        <dbReference type="ARBA" id="ARBA00022789"/>
    </source>
</evidence>
<dbReference type="GO" id="GO:0005102">
    <property type="term" value="F:signaling receptor binding"/>
    <property type="evidence" value="ECO:0007669"/>
    <property type="project" value="UniProtKB-KW"/>
</dbReference>
<sequence length="56" mass="6246">MSKFDDFDLDVVKVSKQDSKITPQWKSESLCTPGCVTGVLQTCFLQTITCNCKISK</sequence>
<keyword evidence="3 6" id="KW-0425">Lantibiotic</keyword>
<evidence type="ECO:0000256" key="2">
    <source>
        <dbReference type="ARBA" id="ARBA00022529"/>
    </source>
</evidence>
<evidence type="ECO:0000256" key="1">
    <source>
        <dbReference type="ARBA" id="ARBA00009379"/>
    </source>
</evidence>
<dbReference type="GO" id="GO:0005576">
    <property type="term" value="C:extracellular region"/>
    <property type="evidence" value="ECO:0007669"/>
    <property type="project" value="InterPro"/>
</dbReference>
<keyword evidence="5 6" id="KW-0078">Bacteriocin</keyword>
<evidence type="ECO:0000313" key="7">
    <source>
        <dbReference type="EMBL" id="ATD53737.1"/>
    </source>
</evidence>
<dbReference type="GO" id="GO:0042742">
    <property type="term" value="P:defense response to bacterium"/>
    <property type="evidence" value="ECO:0007669"/>
    <property type="project" value="UniProtKB-UniRule"/>
</dbReference>
<dbReference type="EMBL" id="MF399478">
    <property type="protein sequence ID" value="ATD53737.1"/>
    <property type="molecule type" value="Genomic_DNA"/>
</dbReference>
<dbReference type="GO" id="GO:0031640">
    <property type="term" value="P:killing of cells of another organism"/>
    <property type="evidence" value="ECO:0007669"/>
    <property type="project" value="UniProtKB-UniRule"/>
</dbReference>
<dbReference type="SMR" id="A0A290WPH5"/>
<gene>
    <name evidence="7" type="primary">lanS</name>
</gene>
<keyword evidence="2 6" id="KW-0929">Antimicrobial</keyword>
<evidence type="ECO:0000256" key="6">
    <source>
        <dbReference type="RuleBase" id="RU362078"/>
    </source>
</evidence>
<dbReference type="NCBIfam" id="TIGR03731">
    <property type="entry name" value="lantibio_gallid"/>
    <property type="match status" value="1"/>
</dbReference>
<comment type="PTM">
    <text evidence="6">Maturation of lantibiotics involves the enzymatic conversion of Thr, and Ser into dehydrated AA and the formation of thioether bonds with cysteine. This is followed by membrane translocation and cleavage of the modified precursor.</text>
</comment>
<reference evidence="7" key="1">
    <citation type="submission" date="2017-06" db="EMBL/GenBank/DDBJ databases">
        <title>Evidence that probiotic strain of Bacillus licheniformis produces subtlilin-like lantibiotic.</title>
        <authorList>
            <person name="Halami P.M."/>
        </authorList>
    </citation>
    <scope>NUCLEOTIDE SEQUENCE</scope>
    <source>
        <strain evidence="7">MCC 2512</strain>
    </source>
</reference>
<dbReference type="AlphaFoldDB" id="A0A290WPH5"/>
<dbReference type="InterPro" id="IPR006079">
    <property type="entry name" value="Lantibiotic_typ-A_Bacillales"/>
</dbReference>
<accession>A0A290WPH5</accession>
<name>A0A290WPH5_BACLI</name>
<protein>
    <recommendedName>
        <fullName evidence="6">Lantibiotic</fullName>
    </recommendedName>
</protein>
<dbReference type="Pfam" id="PF02052">
    <property type="entry name" value="Gallidermin"/>
    <property type="match status" value="1"/>
</dbReference>
<evidence type="ECO:0000256" key="5">
    <source>
        <dbReference type="ARBA" id="ARBA00023048"/>
    </source>
</evidence>
<comment type="function">
    <text evidence="6">Lanthionine-containing peptide antibiotic (lantibiotic) active on Gram-positive bacteria. The bactericidal activity of lantibiotics is based on depolarization of energized bacterial cytoplasmic membranes, initiated by the formation of aqueous transmembrane pores.</text>
</comment>
<organism evidence="7">
    <name type="scientific">Bacillus licheniformis</name>
    <dbReference type="NCBI Taxonomy" id="1402"/>
    <lineage>
        <taxon>Bacteria</taxon>
        <taxon>Bacillati</taxon>
        <taxon>Bacillota</taxon>
        <taxon>Bacilli</taxon>
        <taxon>Bacillales</taxon>
        <taxon>Bacillaceae</taxon>
        <taxon>Bacillus</taxon>
    </lineage>
</organism>
<proteinExistence type="inferred from homology"/>
<evidence type="ECO:0000256" key="4">
    <source>
        <dbReference type="ARBA" id="ARBA00023022"/>
    </source>
</evidence>
<comment type="similarity">
    <text evidence="1 6">Belongs to the type A lantibiotic family.</text>
</comment>
<dbReference type="PRINTS" id="PR00324">
    <property type="entry name" value="NISIN"/>
</dbReference>
<keyword evidence="4 6" id="KW-0044">Antibiotic</keyword>